<evidence type="ECO:0000313" key="3">
    <source>
        <dbReference type="Proteomes" id="UP000069697"/>
    </source>
</evidence>
<name>A0A100VPY9_PAEAM</name>
<protein>
    <submittedName>
        <fullName evidence="1">Uncharacterized protein</fullName>
    </submittedName>
</protein>
<proteinExistence type="predicted"/>
<comment type="caution">
    <text evidence="1">The sequence shown here is derived from an EMBL/GenBank/DDBJ whole genome shotgun (WGS) entry which is preliminary data.</text>
</comment>
<dbReference type="OrthoDB" id="2637290at2"/>
<sequence length="92" mass="10541">MQLTEQGILHIEEDDISSLYCYRDLDGMAFDASFLFELQLQELTLSPGSVRAIQFDFEGEEAPLYEERERLVTEVQSAVRTVDTQYDGSIVK</sequence>
<dbReference type="RefSeq" id="WP_062836380.1">
    <property type="nucleotide sequence ID" value="NZ_BCNV01000004.1"/>
</dbReference>
<organism evidence="1 3">
    <name type="scientific">Paenibacillus amylolyticus</name>
    <dbReference type="NCBI Taxonomy" id="1451"/>
    <lineage>
        <taxon>Bacteria</taxon>
        <taxon>Bacillati</taxon>
        <taxon>Bacillota</taxon>
        <taxon>Bacilli</taxon>
        <taxon>Bacillales</taxon>
        <taxon>Paenibacillaceae</taxon>
        <taxon>Paenibacillus</taxon>
    </lineage>
</organism>
<reference evidence="2 4" key="3">
    <citation type="submission" date="2016-11" db="EMBL/GenBank/DDBJ databases">
        <title>Paenibacillus species isolates.</title>
        <authorList>
            <person name="Beno S.M."/>
        </authorList>
    </citation>
    <scope>NUCLEOTIDE SEQUENCE [LARGE SCALE GENOMIC DNA]</scope>
    <source>
        <strain evidence="2 4">FSL H8-0246</strain>
    </source>
</reference>
<gene>
    <name evidence="2" type="ORF">BK131_27615</name>
    <name evidence="1" type="ORF">PAHA3_3977</name>
</gene>
<evidence type="ECO:0000313" key="1">
    <source>
        <dbReference type="EMBL" id="GAS83875.1"/>
    </source>
</evidence>
<dbReference type="Proteomes" id="UP000069697">
    <property type="component" value="Unassembled WGS sequence"/>
</dbReference>
<dbReference type="AlphaFoldDB" id="A0A100VPY9"/>
<accession>A0A100VPY9</accession>
<evidence type="ECO:0000313" key="4">
    <source>
        <dbReference type="Proteomes" id="UP000187134"/>
    </source>
</evidence>
<dbReference type="EMBL" id="MRTJ01000022">
    <property type="protein sequence ID" value="OMF06900.1"/>
    <property type="molecule type" value="Genomic_DNA"/>
</dbReference>
<reference evidence="3" key="2">
    <citation type="submission" date="2016-01" db="EMBL/GenBank/DDBJ databases">
        <title>Draft Genome Sequence of Paenibacillus amylolyticus Heshi-A3 that Was Isolated from Fermented Rice Bran with Aging Salted Mackerel, Which Was Named Heshiko as Traditional Fermented Seafood in Japan.</title>
        <authorList>
            <person name="Akuzawa S."/>
            <person name="Nakagawa J."/>
            <person name="Kanekatsu T."/>
            <person name="Kubota E."/>
            <person name="Ohtake R."/>
            <person name="Suzuki T."/>
            <person name="Kanesaki Y."/>
        </authorList>
    </citation>
    <scope>NUCLEOTIDE SEQUENCE [LARGE SCALE GENOMIC DNA]</scope>
    <source>
        <strain evidence="3">Heshi-A3</strain>
    </source>
</reference>
<evidence type="ECO:0000313" key="2">
    <source>
        <dbReference type="EMBL" id="OMF06900.1"/>
    </source>
</evidence>
<reference evidence="1 3" key="1">
    <citation type="journal article" date="2016" name="Genome Announc.">
        <title>Draft Genome Sequence of Paenibacillus amylolyticus Heshi-A3, Isolated from Fermented Rice Bran in a Japanese Fermented Seafood Dish.</title>
        <authorList>
            <person name="Akuzawa S."/>
            <person name="Nagaoka J."/>
            <person name="Kanekatsu M."/>
            <person name="Kubota E."/>
            <person name="Ohtake R."/>
            <person name="Suzuki T."/>
            <person name="Kanesaki Y."/>
        </authorList>
    </citation>
    <scope>NUCLEOTIDE SEQUENCE [LARGE SCALE GENOMIC DNA]</scope>
    <source>
        <strain evidence="1 3">Heshi-A3</strain>
    </source>
</reference>
<dbReference type="Proteomes" id="UP000187134">
    <property type="component" value="Unassembled WGS sequence"/>
</dbReference>
<dbReference type="EMBL" id="BCNV01000004">
    <property type="protein sequence ID" value="GAS83875.1"/>
    <property type="molecule type" value="Genomic_DNA"/>
</dbReference>